<reference evidence="2 3" key="1">
    <citation type="submission" date="2021-05" db="EMBL/GenBank/DDBJ databases">
        <title>A Polyphasic approach of four new species of the genus Ohtaekwangia: Ohtaekwangia histidinii sp. nov., Ohtaekwangia cretensis sp. nov., Ohtaekwangia indiensis sp. nov., Ohtaekwangia reichenbachii sp. nov. from diverse environment.</title>
        <authorList>
            <person name="Octaviana S."/>
        </authorList>
    </citation>
    <scope>NUCLEOTIDE SEQUENCE [LARGE SCALE GENOMIC DNA]</scope>
    <source>
        <strain evidence="2 3">PWU4</strain>
    </source>
</reference>
<dbReference type="PANTHER" id="PTHR42754:SF1">
    <property type="entry name" value="LIPOPROTEIN"/>
    <property type="match status" value="1"/>
</dbReference>
<protein>
    <submittedName>
        <fullName evidence="2">Uncharacterized protein</fullName>
    </submittedName>
</protein>
<proteinExistence type="predicted"/>
<evidence type="ECO:0000313" key="2">
    <source>
        <dbReference type="EMBL" id="MBT1701491.1"/>
    </source>
</evidence>
<dbReference type="InterPro" id="IPR011047">
    <property type="entry name" value="Quinoprotein_ADH-like_sf"/>
</dbReference>
<accession>A0AAP2DS04</accession>
<evidence type="ECO:0000256" key="1">
    <source>
        <dbReference type="SAM" id="SignalP"/>
    </source>
</evidence>
<comment type="caution">
    <text evidence="2">The sequence shown here is derived from an EMBL/GenBank/DDBJ whole genome shotgun (WGS) entry which is preliminary data.</text>
</comment>
<dbReference type="InterPro" id="IPR019793">
    <property type="entry name" value="Peroxidases_heam-ligand_BS"/>
</dbReference>
<dbReference type="SUPFAM" id="SSF50998">
    <property type="entry name" value="Quinoprotein alcohol dehydrogenase-like"/>
    <property type="match status" value="1"/>
</dbReference>
<dbReference type="PROSITE" id="PS51257">
    <property type="entry name" value="PROKAR_LIPOPROTEIN"/>
    <property type="match status" value="1"/>
</dbReference>
<dbReference type="PROSITE" id="PS00435">
    <property type="entry name" value="PEROXIDASE_1"/>
    <property type="match status" value="1"/>
</dbReference>
<keyword evidence="3" id="KW-1185">Reference proteome</keyword>
<feature type="chain" id="PRO_5042967509" evidence="1">
    <location>
        <begin position="22"/>
        <end position="395"/>
    </location>
</feature>
<dbReference type="Proteomes" id="UP001319200">
    <property type="component" value="Unassembled WGS sequence"/>
</dbReference>
<dbReference type="RefSeq" id="WP_254170174.1">
    <property type="nucleotide sequence ID" value="NZ_JAHESF010000075.1"/>
</dbReference>
<name>A0AAP2DS04_9BACT</name>
<evidence type="ECO:0000313" key="3">
    <source>
        <dbReference type="Proteomes" id="UP001319200"/>
    </source>
</evidence>
<dbReference type="AlphaFoldDB" id="A0AAP2DS04"/>
<keyword evidence="1" id="KW-0732">Signal</keyword>
<organism evidence="2 3">
    <name type="scientific">Chryseosolibacter histidini</name>
    <dbReference type="NCBI Taxonomy" id="2782349"/>
    <lineage>
        <taxon>Bacteria</taxon>
        <taxon>Pseudomonadati</taxon>
        <taxon>Bacteroidota</taxon>
        <taxon>Cytophagia</taxon>
        <taxon>Cytophagales</taxon>
        <taxon>Chryseotaleaceae</taxon>
        <taxon>Chryseosolibacter</taxon>
    </lineage>
</organism>
<gene>
    <name evidence="2" type="ORF">KK083_31655</name>
</gene>
<dbReference type="EMBL" id="JAHESF010000075">
    <property type="protein sequence ID" value="MBT1701491.1"/>
    <property type="molecule type" value="Genomic_DNA"/>
</dbReference>
<sequence length="395" mass="43936">MNKFIFFVLLLSAAGCQVEQASDTWETDLYPDSNNIPRSVISLPSGDGYLVLGQKFTEIDSIQHASALVKLSQDGKVLKETFFGGDRARLVNISSDGTNRIVLAGVDDGKLWIRRVDEDLNVVSDTVFSELEAQDLYYPKVLFDGNDLIVLLNAPLRLIRMTDDYRVVWNKMIRNEFCNDGTSGSYIMFHDAFLDGKGNIVVTGEGHPFQEHDEENYNYDAFFAQLDVVTGKQKWFRAYGNGEGYVVSRAIVAMNDKYYATGMARNNDGGPTDYFDVYVYCLANNGELLWAKSFGGSDTEWGNDLEVFEDRLKIVGYTRSSDGVMSGNNGNADFYVASMNAAGEDLEVKVFGSIQNDELNTIENIGGGHALLLGNSNLKTSEYGNAWKIIKVKDH</sequence>
<dbReference type="PANTHER" id="PTHR42754">
    <property type="entry name" value="ENDOGLUCANASE"/>
    <property type="match status" value="1"/>
</dbReference>
<feature type="signal peptide" evidence="1">
    <location>
        <begin position="1"/>
        <end position="21"/>
    </location>
</feature>